<dbReference type="EnsemblFungi" id="MAPG_04033T0">
    <property type="protein sequence ID" value="MAPG_04033T0"/>
    <property type="gene ID" value="MAPG_04033"/>
</dbReference>
<evidence type="ECO:0000313" key="3">
    <source>
        <dbReference type="EMBL" id="KLU84999.1"/>
    </source>
</evidence>
<dbReference type="Proteomes" id="UP000011715">
    <property type="component" value="Unassembled WGS sequence"/>
</dbReference>
<dbReference type="InterPro" id="IPR056884">
    <property type="entry name" value="NPHP3-like_N"/>
</dbReference>
<dbReference type="Pfam" id="PF24883">
    <property type="entry name" value="NPHP3_N"/>
    <property type="match status" value="1"/>
</dbReference>
<keyword evidence="1" id="KW-0677">Repeat</keyword>
<reference evidence="3" key="3">
    <citation type="submission" date="2011-03" db="EMBL/GenBank/DDBJ databases">
        <title>Annotation of Magnaporthe poae ATCC 64411.</title>
        <authorList>
            <person name="Ma L.-J."/>
            <person name="Dead R."/>
            <person name="Young S.K."/>
            <person name="Zeng Q."/>
            <person name="Gargeya S."/>
            <person name="Fitzgerald M."/>
            <person name="Haas B."/>
            <person name="Abouelleil A."/>
            <person name="Alvarado L."/>
            <person name="Arachchi H.M."/>
            <person name="Berlin A."/>
            <person name="Brown A."/>
            <person name="Chapman S.B."/>
            <person name="Chen Z."/>
            <person name="Dunbar C."/>
            <person name="Freedman E."/>
            <person name="Gearin G."/>
            <person name="Gellesch M."/>
            <person name="Goldberg J."/>
            <person name="Griggs A."/>
            <person name="Gujja S."/>
            <person name="Heiman D."/>
            <person name="Howarth C."/>
            <person name="Larson L."/>
            <person name="Lui A."/>
            <person name="MacDonald P.J.P."/>
            <person name="Mehta T."/>
            <person name="Montmayeur A."/>
            <person name="Murphy C."/>
            <person name="Neiman D."/>
            <person name="Pearson M."/>
            <person name="Priest M."/>
            <person name="Roberts A."/>
            <person name="Saif S."/>
            <person name="Shea T."/>
            <person name="Shenoy N."/>
            <person name="Sisk P."/>
            <person name="Stolte C."/>
            <person name="Sykes S."/>
            <person name="Yandava C."/>
            <person name="Wortman J."/>
            <person name="Nusbaum C."/>
            <person name="Birren B."/>
        </authorList>
    </citation>
    <scope>NUCLEOTIDE SEQUENCE</scope>
    <source>
        <strain evidence="3">ATCC 64411</strain>
    </source>
</reference>
<dbReference type="eggNOG" id="ENOG502T7AN">
    <property type="taxonomic scope" value="Eukaryota"/>
</dbReference>
<reference evidence="5" key="1">
    <citation type="submission" date="2010-05" db="EMBL/GenBank/DDBJ databases">
        <title>The genome sequence of Magnaporthe poae strain ATCC 64411.</title>
        <authorList>
            <person name="Ma L.-J."/>
            <person name="Dead R."/>
            <person name="Young S."/>
            <person name="Zeng Q."/>
            <person name="Koehrsen M."/>
            <person name="Alvarado L."/>
            <person name="Berlin A."/>
            <person name="Chapman S.B."/>
            <person name="Chen Z."/>
            <person name="Freedman E."/>
            <person name="Gellesch M."/>
            <person name="Goldberg J."/>
            <person name="Griggs A."/>
            <person name="Gujja S."/>
            <person name="Heilman E.R."/>
            <person name="Heiman D."/>
            <person name="Hepburn T."/>
            <person name="Howarth C."/>
            <person name="Jen D."/>
            <person name="Larson L."/>
            <person name="Mehta T."/>
            <person name="Neiman D."/>
            <person name="Pearson M."/>
            <person name="Roberts A."/>
            <person name="Saif S."/>
            <person name="Shea T."/>
            <person name="Shenoy N."/>
            <person name="Sisk P."/>
            <person name="Stolte C."/>
            <person name="Sykes S."/>
            <person name="Walk T."/>
            <person name="White J."/>
            <person name="Yandava C."/>
            <person name="Haas B."/>
            <person name="Nusbaum C."/>
            <person name="Birren B."/>
        </authorList>
    </citation>
    <scope>NUCLEOTIDE SEQUENCE [LARGE SCALE GENOMIC DNA]</scope>
    <source>
        <strain evidence="5">ATCC 64411 / 73-15</strain>
    </source>
</reference>
<reference evidence="4" key="5">
    <citation type="submission" date="2015-06" db="UniProtKB">
        <authorList>
            <consortium name="EnsemblFungi"/>
        </authorList>
    </citation>
    <scope>IDENTIFICATION</scope>
    <source>
        <strain evidence="4">ATCC 64411</strain>
    </source>
</reference>
<sequence length="903" mass="101695">MDALAIAASVVAFVDFGSNIVSLYREISQTRDGLPSELSDLSTQSPELSRNATSARDKIAELRARYPHQAESLDRLTSECLLAEKELQKLLGGFKPGWGAAGVGALRAWWKHDEISSLQGRLSNIRVQLNTSVLMCIMHDSTETRNDLGRVIDGLDTVQGAIQASGPNLSNASRGQPLENPSYADKIAMGLWTAISATSRSAKQPLVQAAGSCSNESALPKSNHTVCRRIVKALAFPDMMARENQIKEPFPTTFKWLLDDPSSSSAQQSSPVEPQACQRQDFKAWLQSSDNESPFWITGKPASGKTTVMKYICTNPKVRASLRLWAGDLDLLTCSVYFWNPGSSGQKSQAGLLRTILHQLLDQRPEFCPLAAPERYLYFQLAGTDAPNPDWTVEELREALNNLGSQIHDTAHLAIFIDGLDEYDGDLAELVGFVKELHQNHEVKLCISSRPWNTFKDAFKAYPSLRMEQHTRPDIEKYVRERMAGSDGLRELRKLEVRNRSVADLESQLIEKADGVFLWVVLVVEQLLIAARDDPDLDKVWELFEGLPPDLGDLYASMRRRLSPSLLETASRMYQLVFRWKDTTDATFNVGIFWMAITCSNPAKSPELLKRGEMAGIMPVLERRLAGCTGGMLQINRILSDWKTREEAEQYGNYVEFIHRTAYDWLRGMWSTVVGDGPLDYDPSLVILSCLTSPPTPQRLSAVVSGYRRGQQSFDFARTCNDSPETRRVLLCLIDQLDVSTLGNHLAISESVWDGLTEAGIRSVSAMHFFCFPYLQARFESGSQIEGAEAPSKLLQFVPEIFWSKRKREWWRVAADCVTLIPPDDDPTCLNMRLRTAEVLLQARFFHMRLLIREVEDRIRRNWWPLDYWTALLAGLQGRGFTQLPRDIKLTGMPILPRWTGRR</sequence>
<name>A0A0C4DVM5_MAGP6</name>
<dbReference type="OMA" id="IVHHAST"/>
<evidence type="ECO:0000256" key="1">
    <source>
        <dbReference type="ARBA" id="ARBA00022737"/>
    </source>
</evidence>
<dbReference type="Gene3D" id="3.40.50.300">
    <property type="entry name" value="P-loop containing nucleotide triphosphate hydrolases"/>
    <property type="match status" value="1"/>
</dbReference>
<keyword evidence="5" id="KW-1185">Reference proteome</keyword>
<dbReference type="OrthoDB" id="443402at2759"/>
<gene>
    <name evidence="3" type="ORF">MAPG_04033</name>
</gene>
<evidence type="ECO:0000313" key="4">
    <source>
        <dbReference type="EnsemblFungi" id="MAPG_04033T0"/>
    </source>
</evidence>
<dbReference type="STRING" id="644358.A0A0C4DVM5"/>
<organism evidence="4 5">
    <name type="scientific">Magnaporthiopsis poae (strain ATCC 64411 / 73-15)</name>
    <name type="common">Kentucky bluegrass fungus</name>
    <name type="synonym">Magnaporthe poae</name>
    <dbReference type="NCBI Taxonomy" id="644358"/>
    <lineage>
        <taxon>Eukaryota</taxon>
        <taxon>Fungi</taxon>
        <taxon>Dikarya</taxon>
        <taxon>Ascomycota</taxon>
        <taxon>Pezizomycotina</taxon>
        <taxon>Sordariomycetes</taxon>
        <taxon>Sordariomycetidae</taxon>
        <taxon>Magnaporthales</taxon>
        <taxon>Magnaporthaceae</taxon>
        <taxon>Magnaporthiopsis</taxon>
    </lineage>
</organism>
<dbReference type="EMBL" id="ADBL01000953">
    <property type="status" value="NOT_ANNOTATED_CDS"/>
    <property type="molecule type" value="Genomic_DNA"/>
</dbReference>
<dbReference type="VEuPathDB" id="FungiDB:MAPG_04033"/>
<protein>
    <recommendedName>
        <fullName evidence="2">Nephrocystin 3-like N-terminal domain-containing protein</fullName>
    </recommendedName>
</protein>
<dbReference type="SUPFAM" id="SSF52540">
    <property type="entry name" value="P-loop containing nucleoside triphosphate hydrolases"/>
    <property type="match status" value="1"/>
</dbReference>
<evidence type="ECO:0000259" key="2">
    <source>
        <dbReference type="Pfam" id="PF24883"/>
    </source>
</evidence>
<accession>A0A0C4DVM5</accession>
<proteinExistence type="predicted"/>
<reference evidence="3" key="2">
    <citation type="submission" date="2010-05" db="EMBL/GenBank/DDBJ databases">
        <title>The Genome Sequence of Magnaporthe poae strain ATCC 64411.</title>
        <authorList>
            <consortium name="The Broad Institute Genome Sequencing Platform"/>
            <consortium name="Broad Institute Genome Sequencing Center for Infectious Disease"/>
            <person name="Ma L.-J."/>
            <person name="Dead R."/>
            <person name="Young S."/>
            <person name="Zeng Q."/>
            <person name="Koehrsen M."/>
            <person name="Alvarado L."/>
            <person name="Berlin A."/>
            <person name="Chapman S.B."/>
            <person name="Chen Z."/>
            <person name="Freedman E."/>
            <person name="Gellesch M."/>
            <person name="Goldberg J."/>
            <person name="Griggs A."/>
            <person name="Gujja S."/>
            <person name="Heilman E.R."/>
            <person name="Heiman D."/>
            <person name="Hepburn T."/>
            <person name="Howarth C."/>
            <person name="Jen D."/>
            <person name="Larson L."/>
            <person name="Mehta T."/>
            <person name="Neiman D."/>
            <person name="Pearson M."/>
            <person name="Roberts A."/>
            <person name="Saif S."/>
            <person name="Shea T."/>
            <person name="Shenoy N."/>
            <person name="Sisk P."/>
            <person name="Stolte C."/>
            <person name="Sykes S."/>
            <person name="Walk T."/>
            <person name="White J."/>
            <person name="Yandava C."/>
            <person name="Haas B."/>
            <person name="Nusbaum C."/>
            <person name="Birren B."/>
        </authorList>
    </citation>
    <scope>NUCLEOTIDE SEQUENCE</scope>
    <source>
        <strain evidence="3">ATCC 64411</strain>
    </source>
</reference>
<dbReference type="EMBL" id="GL876968">
    <property type="protein sequence ID" value="KLU84999.1"/>
    <property type="molecule type" value="Genomic_DNA"/>
</dbReference>
<feature type="domain" description="Nephrocystin 3-like N-terminal" evidence="2">
    <location>
        <begin position="278"/>
        <end position="450"/>
    </location>
</feature>
<evidence type="ECO:0000313" key="5">
    <source>
        <dbReference type="Proteomes" id="UP000011715"/>
    </source>
</evidence>
<dbReference type="AlphaFoldDB" id="A0A0C4DVM5"/>
<dbReference type="InterPro" id="IPR027417">
    <property type="entry name" value="P-loop_NTPase"/>
</dbReference>
<reference evidence="4" key="4">
    <citation type="journal article" date="2015" name="G3 (Bethesda)">
        <title>Genome sequences of three phytopathogenic species of the Magnaporthaceae family of fungi.</title>
        <authorList>
            <person name="Okagaki L.H."/>
            <person name="Nunes C.C."/>
            <person name="Sailsbery J."/>
            <person name="Clay B."/>
            <person name="Brown D."/>
            <person name="John T."/>
            <person name="Oh Y."/>
            <person name="Young N."/>
            <person name="Fitzgerald M."/>
            <person name="Haas B.J."/>
            <person name="Zeng Q."/>
            <person name="Young S."/>
            <person name="Adiconis X."/>
            <person name="Fan L."/>
            <person name="Levin J.Z."/>
            <person name="Mitchell T.K."/>
            <person name="Okubara P.A."/>
            <person name="Farman M.L."/>
            <person name="Kohn L.M."/>
            <person name="Birren B."/>
            <person name="Ma L.-J."/>
            <person name="Dean R.A."/>
        </authorList>
    </citation>
    <scope>NUCLEOTIDE SEQUENCE</scope>
    <source>
        <strain evidence="4">ATCC 64411 / 73-15</strain>
    </source>
</reference>
<dbReference type="PANTHER" id="PTHR10039:SF5">
    <property type="entry name" value="NACHT DOMAIN-CONTAINING PROTEIN"/>
    <property type="match status" value="1"/>
</dbReference>
<dbReference type="PANTHER" id="PTHR10039">
    <property type="entry name" value="AMELOGENIN"/>
    <property type="match status" value="1"/>
</dbReference>